<keyword evidence="7 14" id="KW-1133">Transmembrane helix</keyword>
<evidence type="ECO:0000256" key="9">
    <source>
        <dbReference type="ARBA" id="ARBA00023136"/>
    </source>
</evidence>
<dbReference type="Proteomes" id="UP001501166">
    <property type="component" value="Unassembled WGS sequence"/>
</dbReference>
<dbReference type="PROSITE" id="PS00379">
    <property type="entry name" value="CDP_ALCOHOL_P_TRANSF"/>
    <property type="match status" value="1"/>
</dbReference>
<sequence length="148" mass="16779">MWSSGILVLSGVTDALDGFIARRFNMGTKIGQLIDPVADKLTQVAVVTVLMFKWPIFSVLLLLFIVKESYMLIENLRLYRKSITLDGSKWYGKVATIVFYLTMVIAVFMPNLSQETIYLLVTSASAFQILALYKYIQLFTSLHKSHSK</sequence>
<evidence type="ECO:0000256" key="13">
    <source>
        <dbReference type="RuleBase" id="RU003750"/>
    </source>
</evidence>
<keyword evidence="10" id="KW-0594">Phospholipid biosynthesis</keyword>
<feature type="transmembrane region" description="Helical" evidence="14">
    <location>
        <begin position="116"/>
        <end position="136"/>
    </location>
</feature>
<protein>
    <recommendedName>
        <fullName evidence="12">Phosphatidylglycerophosphate synthase</fullName>
    </recommendedName>
</protein>
<proteinExistence type="inferred from homology"/>
<gene>
    <name evidence="15" type="ORF">GCM10008932_23140</name>
</gene>
<reference evidence="15 16" key="1">
    <citation type="journal article" date="2019" name="Int. J. Syst. Evol. Microbiol.">
        <title>The Global Catalogue of Microorganisms (GCM) 10K type strain sequencing project: providing services to taxonomists for standard genome sequencing and annotation.</title>
        <authorList>
            <consortium name="The Broad Institute Genomics Platform"/>
            <consortium name="The Broad Institute Genome Sequencing Center for Infectious Disease"/>
            <person name="Wu L."/>
            <person name="Ma J."/>
        </authorList>
    </citation>
    <scope>NUCLEOTIDE SEQUENCE [LARGE SCALE GENOMIC DNA]</scope>
    <source>
        <strain evidence="15 16">JCM 12662</strain>
    </source>
</reference>
<feature type="transmembrane region" description="Helical" evidence="14">
    <location>
        <begin position="44"/>
        <end position="66"/>
    </location>
</feature>
<dbReference type="InterPro" id="IPR043130">
    <property type="entry name" value="CDP-OH_PTrfase_TM_dom"/>
</dbReference>
<evidence type="ECO:0000256" key="11">
    <source>
        <dbReference type="ARBA" id="ARBA00023264"/>
    </source>
</evidence>
<dbReference type="EMBL" id="BAAACW010000162">
    <property type="protein sequence ID" value="GAA0371208.1"/>
    <property type="molecule type" value="Genomic_DNA"/>
</dbReference>
<keyword evidence="16" id="KW-1185">Reference proteome</keyword>
<dbReference type="PIRSF" id="PIRSF000847">
    <property type="entry name" value="Phos_ph_gly_syn"/>
    <property type="match status" value="1"/>
</dbReference>
<comment type="function">
    <text evidence="1">This protein catalyzes the committed step to the synthesis of the acidic phospholipids.</text>
</comment>
<evidence type="ECO:0000256" key="3">
    <source>
        <dbReference type="ARBA" id="ARBA00010441"/>
    </source>
</evidence>
<comment type="caution">
    <text evidence="15">The sequence shown here is derived from an EMBL/GenBank/DDBJ whole genome shotgun (WGS) entry which is preliminary data.</text>
</comment>
<accession>A0ABN0XRT4</accession>
<keyword evidence="4" id="KW-0444">Lipid biosynthesis</keyword>
<dbReference type="InterPro" id="IPR050324">
    <property type="entry name" value="CDP-alcohol_PTase-I"/>
</dbReference>
<evidence type="ECO:0000256" key="5">
    <source>
        <dbReference type="ARBA" id="ARBA00022679"/>
    </source>
</evidence>
<evidence type="ECO:0000256" key="2">
    <source>
        <dbReference type="ARBA" id="ARBA00004141"/>
    </source>
</evidence>
<evidence type="ECO:0000313" key="16">
    <source>
        <dbReference type="Proteomes" id="UP001501166"/>
    </source>
</evidence>
<keyword evidence="9 14" id="KW-0472">Membrane</keyword>
<keyword evidence="11" id="KW-1208">Phospholipid metabolism</keyword>
<comment type="subcellular location">
    <subcellularLocation>
        <location evidence="2">Membrane</location>
        <topology evidence="2">Multi-pass membrane protein</topology>
    </subcellularLocation>
</comment>
<name>A0ABN0XRT4_9LACT</name>
<keyword evidence="8" id="KW-0443">Lipid metabolism</keyword>
<dbReference type="PANTHER" id="PTHR14269:SF11">
    <property type="entry name" value="CDP-DIACYLGLYCEROL--GLYCEROL-3-PHOSPHATE 3-PHOSPHATIDYLTRANSFERASE"/>
    <property type="match status" value="1"/>
</dbReference>
<dbReference type="PANTHER" id="PTHR14269">
    <property type="entry name" value="CDP-DIACYLGLYCEROL--GLYCEROL-3-PHOSPHATE 3-PHOSPHATIDYLTRANSFERASE-RELATED"/>
    <property type="match status" value="1"/>
</dbReference>
<evidence type="ECO:0000256" key="1">
    <source>
        <dbReference type="ARBA" id="ARBA00003973"/>
    </source>
</evidence>
<dbReference type="Gene3D" id="1.20.120.1760">
    <property type="match status" value="1"/>
</dbReference>
<evidence type="ECO:0000256" key="6">
    <source>
        <dbReference type="ARBA" id="ARBA00022692"/>
    </source>
</evidence>
<feature type="transmembrane region" description="Helical" evidence="14">
    <location>
        <begin position="90"/>
        <end position="110"/>
    </location>
</feature>
<evidence type="ECO:0000256" key="8">
    <source>
        <dbReference type="ARBA" id="ARBA00023098"/>
    </source>
</evidence>
<dbReference type="InterPro" id="IPR000462">
    <property type="entry name" value="CDP-OH_P_trans"/>
</dbReference>
<dbReference type="Pfam" id="PF01066">
    <property type="entry name" value="CDP-OH_P_transf"/>
    <property type="match status" value="1"/>
</dbReference>
<evidence type="ECO:0000256" key="7">
    <source>
        <dbReference type="ARBA" id="ARBA00022989"/>
    </source>
</evidence>
<dbReference type="InterPro" id="IPR004570">
    <property type="entry name" value="Phosphatidylglycerol_P_synth"/>
</dbReference>
<dbReference type="InterPro" id="IPR048254">
    <property type="entry name" value="CDP_ALCOHOL_P_TRANSF_CS"/>
</dbReference>
<evidence type="ECO:0000256" key="4">
    <source>
        <dbReference type="ARBA" id="ARBA00022516"/>
    </source>
</evidence>
<comment type="similarity">
    <text evidence="3 13">Belongs to the CDP-alcohol phosphatidyltransferase class-I family.</text>
</comment>
<organism evidence="15 16">
    <name type="scientific">Alkalibacterium iburiense</name>
    <dbReference type="NCBI Taxonomy" id="290589"/>
    <lineage>
        <taxon>Bacteria</taxon>
        <taxon>Bacillati</taxon>
        <taxon>Bacillota</taxon>
        <taxon>Bacilli</taxon>
        <taxon>Lactobacillales</taxon>
        <taxon>Carnobacteriaceae</taxon>
        <taxon>Alkalibacterium</taxon>
    </lineage>
</organism>
<keyword evidence="5 13" id="KW-0808">Transferase</keyword>
<evidence type="ECO:0000256" key="10">
    <source>
        <dbReference type="ARBA" id="ARBA00023209"/>
    </source>
</evidence>
<evidence type="ECO:0000256" key="14">
    <source>
        <dbReference type="SAM" id="Phobius"/>
    </source>
</evidence>
<evidence type="ECO:0000256" key="12">
    <source>
        <dbReference type="ARBA" id="ARBA00033018"/>
    </source>
</evidence>
<evidence type="ECO:0000313" key="15">
    <source>
        <dbReference type="EMBL" id="GAA0371208.1"/>
    </source>
</evidence>
<keyword evidence="6 14" id="KW-0812">Transmembrane</keyword>